<feature type="transmembrane region" description="Helical" evidence="1">
    <location>
        <begin position="57"/>
        <end position="75"/>
    </location>
</feature>
<feature type="non-terminal residue" evidence="2">
    <location>
        <position position="1"/>
    </location>
</feature>
<dbReference type="SUPFAM" id="SSF103473">
    <property type="entry name" value="MFS general substrate transporter"/>
    <property type="match status" value="1"/>
</dbReference>
<dbReference type="EMBL" id="BDIP01003745">
    <property type="protein sequence ID" value="GIQ88074.1"/>
    <property type="molecule type" value="Genomic_DNA"/>
</dbReference>
<comment type="caution">
    <text evidence="2">The sequence shown here is derived from an EMBL/GenBank/DDBJ whole genome shotgun (WGS) entry which is preliminary data.</text>
</comment>
<dbReference type="InterPro" id="IPR036259">
    <property type="entry name" value="MFS_trans_sf"/>
</dbReference>
<proteinExistence type="predicted"/>
<keyword evidence="1" id="KW-0472">Membrane</keyword>
<sequence length="109" mass="11292">GTPVLIFSYVKGIFPVEIAGTSVGLINTSAFIGCALMQLAAGILLENDDAILGHRDVFIMSAGFCLLAGICAVIVPDAGSSRHPKCKMAVYKAPGAKEEDSPVPEDVTV</sequence>
<accession>A0A9K3D2W5</accession>
<feature type="transmembrane region" description="Helical" evidence="1">
    <location>
        <begin position="24"/>
        <end position="45"/>
    </location>
</feature>
<evidence type="ECO:0000313" key="2">
    <source>
        <dbReference type="EMBL" id="GIQ88074.1"/>
    </source>
</evidence>
<dbReference type="Proteomes" id="UP000265618">
    <property type="component" value="Unassembled WGS sequence"/>
</dbReference>
<evidence type="ECO:0000313" key="3">
    <source>
        <dbReference type="Proteomes" id="UP000265618"/>
    </source>
</evidence>
<dbReference type="AlphaFoldDB" id="A0A9K3D2W5"/>
<dbReference type="Gene3D" id="1.20.1250.20">
    <property type="entry name" value="MFS general substrate transporter like domains"/>
    <property type="match status" value="1"/>
</dbReference>
<organism evidence="2 3">
    <name type="scientific">Kipferlia bialata</name>
    <dbReference type="NCBI Taxonomy" id="797122"/>
    <lineage>
        <taxon>Eukaryota</taxon>
        <taxon>Metamonada</taxon>
        <taxon>Carpediemonas-like organisms</taxon>
        <taxon>Kipferlia</taxon>
    </lineage>
</organism>
<evidence type="ECO:0008006" key="4">
    <source>
        <dbReference type="Google" id="ProtNLM"/>
    </source>
</evidence>
<keyword evidence="1" id="KW-0812">Transmembrane</keyword>
<reference evidence="2 3" key="1">
    <citation type="journal article" date="2018" name="PLoS ONE">
        <title>The draft genome of Kipferlia bialata reveals reductive genome evolution in fornicate parasites.</title>
        <authorList>
            <person name="Tanifuji G."/>
            <person name="Takabayashi S."/>
            <person name="Kume K."/>
            <person name="Takagi M."/>
            <person name="Nakayama T."/>
            <person name="Kamikawa R."/>
            <person name="Inagaki Y."/>
            <person name="Hashimoto T."/>
        </authorList>
    </citation>
    <scope>NUCLEOTIDE SEQUENCE [LARGE SCALE GENOMIC DNA]</scope>
    <source>
        <strain evidence="2">NY0173</strain>
    </source>
</reference>
<evidence type="ECO:0000256" key="1">
    <source>
        <dbReference type="SAM" id="Phobius"/>
    </source>
</evidence>
<gene>
    <name evidence="2" type="ORF">KIPB_010243</name>
</gene>
<name>A0A9K3D2W5_9EUKA</name>
<keyword evidence="3" id="KW-1185">Reference proteome</keyword>
<protein>
    <recommendedName>
        <fullName evidence="4">Major facilitator superfamily (MFS) profile domain-containing protein</fullName>
    </recommendedName>
</protein>
<keyword evidence="1" id="KW-1133">Transmembrane helix</keyword>